<evidence type="ECO:0000256" key="1">
    <source>
        <dbReference type="ARBA" id="ARBA00005709"/>
    </source>
</evidence>
<keyword evidence="7" id="KW-0966">Cell projection</keyword>
<organism evidence="7 8">
    <name type="scientific">Quadrisphaera setariae</name>
    <dbReference type="NCBI Taxonomy" id="2593304"/>
    <lineage>
        <taxon>Bacteria</taxon>
        <taxon>Bacillati</taxon>
        <taxon>Actinomycetota</taxon>
        <taxon>Actinomycetes</taxon>
        <taxon>Kineosporiales</taxon>
        <taxon>Kineosporiaceae</taxon>
        <taxon>Quadrisphaera</taxon>
    </lineage>
</organism>
<dbReference type="Gene3D" id="6.10.10.10">
    <property type="entry name" value="Flagellar export chaperone, C-terminal domain"/>
    <property type="match status" value="1"/>
</dbReference>
<evidence type="ECO:0000313" key="8">
    <source>
        <dbReference type="Proteomes" id="UP000321234"/>
    </source>
</evidence>
<evidence type="ECO:0000313" key="7">
    <source>
        <dbReference type="EMBL" id="TXR55177.1"/>
    </source>
</evidence>
<dbReference type="InterPro" id="IPR001492">
    <property type="entry name" value="Flagellin"/>
</dbReference>
<dbReference type="GO" id="GO:0009288">
    <property type="term" value="C:bacterial-type flagellum"/>
    <property type="evidence" value="ECO:0007669"/>
    <property type="project" value="UniProtKB-SubCell"/>
</dbReference>
<dbReference type="EMBL" id="VKAC01000010">
    <property type="protein sequence ID" value="TXR55177.1"/>
    <property type="molecule type" value="Genomic_DNA"/>
</dbReference>
<dbReference type="OrthoDB" id="9796789at2"/>
<dbReference type="PANTHER" id="PTHR42792:SF2">
    <property type="entry name" value="FLAGELLIN"/>
    <property type="match status" value="1"/>
</dbReference>
<accession>A0A5C8ZBN1</accession>
<dbReference type="Pfam" id="PF00669">
    <property type="entry name" value="Flagellin_N"/>
    <property type="match status" value="1"/>
</dbReference>
<dbReference type="InterPro" id="IPR046358">
    <property type="entry name" value="Flagellin_C"/>
</dbReference>
<protein>
    <recommendedName>
        <fullName evidence="2 4">Flagellin</fullName>
    </recommendedName>
</protein>
<comment type="caution">
    <text evidence="7">The sequence shown here is derived from an EMBL/GenBank/DDBJ whole genome shotgun (WGS) entry which is preliminary data.</text>
</comment>
<dbReference type="SUPFAM" id="SSF64518">
    <property type="entry name" value="Phase 1 flagellin"/>
    <property type="match status" value="1"/>
</dbReference>
<comment type="similarity">
    <text evidence="1 4">Belongs to the bacterial flagellin family.</text>
</comment>
<gene>
    <name evidence="7" type="ORF">FMM08_16345</name>
</gene>
<evidence type="ECO:0000256" key="4">
    <source>
        <dbReference type="RuleBase" id="RU362073"/>
    </source>
</evidence>
<evidence type="ECO:0000256" key="3">
    <source>
        <dbReference type="ARBA" id="ARBA00023143"/>
    </source>
</evidence>
<dbReference type="PANTHER" id="PTHR42792">
    <property type="entry name" value="FLAGELLIN"/>
    <property type="match status" value="1"/>
</dbReference>
<dbReference type="GO" id="GO:0005198">
    <property type="term" value="F:structural molecule activity"/>
    <property type="evidence" value="ECO:0007669"/>
    <property type="project" value="UniProtKB-UniRule"/>
</dbReference>
<feature type="domain" description="Flagellin N-terminal" evidence="5">
    <location>
        <begin position="5"/>
        <end position="142"/>
    </location>
</feature>
<dbReference type="GO" id="GO:0005576">
    <property type="term" value="C:extracellular region"/>
    <property type="evidence" value="ECO:0007669"/>
    <property type="project" value="UniProtKB-SubCell"/>
</dbReference>
<evidence type="ECO:0000256" key="2">
    <source>
        <dbReference type="ARBA" id="ARBA00020110"/>
    </source>
</evidence>
<reference evidence="7 8" key="1">
    <citation type="submission" date="2019-07" db="EMBL/GenBank/DDBJ databases">
        <title>Quadrisphaera sp. strain DD2A genome sequencing and assembly.</title>
        <authorList>
            <person name="Kim I."/>
        </authorList>
    </citation>
    <scope>NUCLEOTIDE SEQUENCE [LARGE SCALE GENOMIC DNA]</scope>
    <source>
        <strain evidence="7 8">DD2A</strain>
    </source>
</reference>
<keyword evidence="4" id="KW-0964">Secreted</keyword>
<evidence type="ECO:0000259" key="5">
    <source>
        <dbReference type="Pfam" id="PF00669"/>
    </source>
</evidence>
<keyword evidence="7" id="KW-0969">Cilium</keyword>
<dbReference type="Gene3D" id="1.20.1330.10">
    <property type="entry name" value="f41 fragment of flagellin, N-terminal domain"/>
    <property type="match status" value="1"/>
</dbReference>
<keyword evidence="7" id="KW-0282">Flagellum</keyword>
<keyword evidence="3 4" id="KW-0975">Bacterial flagellum</keyword>
<comment type="subcellular location">
    <subcellularLocation>
        <location evidence="4">Secreted</location>
    </subcellularLocation>
    <subcellularLocation>
        <location evidence="4">Bacterial flagellum</location>
    </subcellularLocation>
</comment>
<evidence type="ECO:0000259" key="6">
    <source>
        <dbReference type="Pfam" id="PF00700"/>
    </source>
</evidence>
<dbReference type="AlphaFoldDB" id="A0A5C8ZBN1"/>
<feature type="domain" description="Flagellin C-terminal" evidence="6">
    <location>
        <begin position="346"/>
        <end position="431"/>
    </location>
</feature>
<sequence length="433" mass="42952">MALTVNSNIQALNAYRNLNKTQAGLSASLEKLSSGLRINRAADDAAGLAISEGLKAQIGGINQASKNAQDGISLVQTADGALGQSQAILQRLRTLAVQSANGSQSTDSRTAINSEATALKAELTRISDTSSFNSVNLLDGTYKTGYDFQIGYKANGTSSTGNVIAVAIDSGAASVAAASAVAAQTAILASLTSTGTFADAATTTISGASATTFSAKINGVTVNFSVSGTFASTNNDIVGASVAAILTAQAASVNAVFTYSAASDTFTVTAGGASVGVSSNVTFLGAATVPAGGLTLNFGATVSNTGTASVNAASAVAAVAAGSFGAGGLGVASLDLSSQSTAVSAITAIDTAIKNVSNARASLGALQNRFQYTVDNLDTTAENLSAAQSRITDTDMASEMVNFTRAQILSQAGTSMLSQAKNLPSSILSLLQG</sequence>
<proteinExistence type="inferred from homology"/>
<dbReference type="Gene3D" id="3.30.70.2120">
    <property type="match status" value="1"/>
</dbReference>
<name>A0A5C8ZBN1_9ACTN</name>
<dbReference type="InterPro" id="IPR042187">
    <property type="entry name" value="Flagellin_C_sub2"/>
</dbReference>
<keyword evidence="8" id="KW-1185">Reference proteome</keyword>
<dbReference type="Pfam" id="PF00700">
    <property type="entry name" value="Flagellin_C"/>
    <property type="match status" value="1"/>
</dbReference>
<dbReference type="Proteomes" id="UP000321234">
    <property type="component" value="Unassembled WGS sequence"/>
</dbReference>
<dbReference type="PRINTS" id="PR00207">
    <property type="entry name" value="FLAGELLIN"/>
</dbReference>
<dbReference type="InterPro" id="IPR001029">
    <property type="entry name" value="Flagellin_N"/>
</dbReference>
<comment type="function">
    <text evidence="4">Flagellin is the subunit protein which polymerizes to form the filaments of bacterial flagella.</text>
</comment>